<gene>
    <name evidence="1" type="ORF">QR685DRAFT_542326</name>
</gene>
<protein>
    <submittedName>
        <fullName evidence="1">Uncharacterized protein</fullName>
    </submittedName>
</protein>
<accession>A0ABR3DMA7</accession>
<name>A0ABR3DMA7_NEUIN</name>
<keyword evidence="2" id="KW-1185">Reference proteome</keyword>
<proteinExistence type="predicted"/>
<dbReference type="EMBL" id="JAVLET010000002">
    <property type="protein sequence ID" value="KAL0473797.1"/>
    <property type="molecule type" value="Genomic_DNA"/>
</dbReference>
<comment type="caution">
    <text evidence="1">The sequence shown here is derived from an EMBL/GenBank/DDBJ whole genome shotgun (WGS) entry which is preliminary data.</text>
</comment>
<evidence type="ECO:0000313" key="1">
    <source>
        <dbReference type="EMBL" id="KAL0473797.1"/>
    </source>
</evidence>
<reference evidence="1 2" key="1">
    <citation type="submission" date="2023-09" db="EMBL/GenBank/DDBJ databases">
        <title>Multi-omics analysis of a traditional fermented food reveals byproduct-associated fungal strains for waste-to-food upcycling.</title>
        <authorList>
            <consortium name="Lawrence Berkeley National Laboratory"/>
            <person name="Rekdal V.M."/>
            <person name="Villalobos-Escobedo J.M."/>
            <person name="Rodriguez-Valeron N."/>
            <person name="Garcia M.O."/>
            <person name="Vasquez D.P."/>
            <person name="Damayanti I."/>
            <person name="Sorensen P.M."/>
            <person name="Baidoo E.E."/>
            <person name="De Carvalho A.C."/>
            <person name="Riley R."/>
            <person name="Lipzen A."/>
            <person name="He G."/>
            <person name="Yan M."/>
            <person name="Haridas S."/>
            <person name="Daum C."/>
            <person name="Yoshinaga Y."/>
            <person name="Ng V."/>
            <person name="Grigoriev I.V."/>
            <person name="Munk R."/>
            <person name="Nuraida L."/>
            <person name="Wijaya C.H."/>
            <person name="Morales P.-C."/>
            <person name="Keasling J.D."/>
        </authorList>
    </citation>
    <scope>NUCLEOTIDE SEQUENCE [LARGE SCALE GENOMIC DNA]</scope>
    <source>
        <strain evidence="1 2">FGSC 2613</strain>
    </source>
</reference>
<sequence length="248" mass="29549">MASEAKPPLLAAPLEVRFEIYRHAWTIPYTDGERLFQHAVKQWSGQIHPYQEAYYFMLQVEQLHSLVSICQQIRNEVLSEYFHQTQVGIANWREHNSMLKEVQPYDVQHIQSSLLFASYTQHVCLRWTTGEPDLMSRTLDWLLQLKQLKALELIIDWPPRRRMEPILKDIFDSSLFQRLTTLRNLEKLVVLIDGDCWEETPQVQRIKDILSKSVREDLRQPKQQRTYVFQQLIGFEAFYAAWPLSYRI</sequence>
<dbReference type="Proteomes" id="UP001451303">
    <property type="component" value="Unassembled WGS sequence"/>
</dbReference>
<organism evidence="1 2">
    <name type="scientific">Neurospora intermedia</name>
    <dbReference type="NCBI Taxonomy" id="5142"/>
    <lineage>
        <taxon>Eukaryota</taxon>
        <taxon>Fungi</taxon>
        <taxon>Dikarya</taxon>
        <taxon>Ascomycota</taxon>
        <taxon>Pezizomycotina</taxon>
        <taxon>Sordariomycetes</taxon>
        <taxon>Sordariomycetidae</taxon>
        <taxon>Sordariales</taxon>
        <taxon>Sordariaceae</taxon>
        <taxon>Neurospora</taxon>
    </lineage>
</organism>
<evidence type="ECO:0000313" key="2">
    <source>
        <dbReference type="Proteomes" id="UP001451303"/>
    </source>
</evidence>